<protein>
    <submittedName>
        <fullName evidence="5">HAD-IIA family hydrolase</fullName>
    </submittedName>
</protein>
<dbReference type="NCBIfam" id="TIGR01460">
    <property type="entry name" value="HAD-SF-IIA"/>
    <property type="match status" value="1"/>
</dbReference>
<feature type="active site" description="Nucleophile" evidence="2">
    <location>
        <position position="20"/>
    </location>
</feature>
<evidence type="ECO:0000313" key="5">
    <source>
        <dbReference type="EMBL" id="HGS86746.1"/>
    </source>
</evidence>
<keyword evidence="4" id="KW-0479">Metal-binding</keyword>
<comment type="cofactor">
    <cofactor evidence="4">
        <name>Mg(2+)</name>
        <dbReference type="ChEBI" id="CHEBI:18420"/>
    </cofactor>
    <text evidence="4">Divalent metal ions. Mg(2+) is the most effective.</text>
</comment>
<sequence length="274" mass="30301">MNQSLSLASQLSQMRCFLMDMDGTVFLGERLLPGAVELVDYLEQREIPYFFLTNNSSRSKADYAQKLNRLGLTVSEQRIFTSGEATALYLKKRMPSARLFIAGTDSLKEEFRQHGFEIVEERPEAVVLGFDTTLTYNRLWKLCDFVRAGLPYFATHPDINCPTENGFMPDIGAMIAFVQTSTGRQPDVIVGKPNPPIIEAVTAKSGIPLQFTVMIGDRLYTDIALGRTGITTVLVLSGETKAADVAGSPFQPDWIVENLAELYALLSRAQSVSG</sequence>
<dbReference type="GO" id="GO:0016791">
    <property type="term" value="F:phosphatase activity"/>
    <property type="evidence" value="ECO:0007669"/>
    <property type="project" value="TreeGrafter"/>
</dbReference>
<feature type="binding site" evidence="4">
    <location>
        <position position="217"/>
    </location>
    <ligand>
        <name>Mg(2+)</name>
        <dbReference type="ChEBI" id="CHEBI:18420"/>
    </ligand>
</feature>
<dbReference type="SFLD" id="SFLDG01139">
    <property type="entry name" value="C2.A:_Pyridoxal_Phosphate_Phos"/>
    <property type="match status" value="1"/>
</dbReference>
<dbReference type="InterPro" id="IPR036412">
    <property type="entry name" value="HAD-like_sf"/>
</dbReference>
<proteinExistence type="inferred from homology"/>
<dbReference type="Pfam" id="PF13344">
    <property type="entry name" value="Hydrolase_6"/>
    <property type="match status" value="1"/>
</dbReference>
<dbReference type="GO" id="GO:0046872">
    <property type="term" value="F:metal ion binding"/>
    <property type="evidence" value="ECO:0007669"/>
    <property type="project" value="UniProtKB-KW"/>
</dbReference>
<feature type="binding site" evidence="3">
    <location>
        <position position="192"/>
    </location>
    <ligand>
        <name>substrate</name>
    </ligand>
</feature>
<evidence type="ECO:0000256" key="4">
    <source>
        <dbReference type="PIRSR" id="PIRSR000915-3"/>
    </source>
</evidence>
<dbReference type="PIRSF" id="PIRSF000915">
    <property type="entry name" value="PGP-type_phosphatase"/>
    <property type="match status" value="1"/>
</dbReference>
<accession>A0A7C4KYE4</accession>
<dbReference type="SFLD" id="SFLDS00003">
    <property type="entry name" value="Haloacid_Dehalogenase"/>
    <property type="match status" value="1"/>
</dbReference>
<feature type="binding site" evidence="4">
    <location>
        <position position="20"/>
    </location>
    <ligand>
        <name>Mg(2+)</name>
        <dbReference type="ChEBI" id="CHEBI:18420"/>
    </ligand>
</feature>
<dbReference type="PANTHER" id="PTHR19288:SF46">
    <property type="entry name" value="HALOACID DEHALOGENASE-LIKE HYDROLASE DOMAIN-CONTAINING PROTEIN 2"/>
    <property type="match status" value="1"/>
</dbReference>
<dbReference type="InterPro" id="IPR023214">
    <property type="entry name" value="HAD_sf"/>
</dbReference>
<dbReference type="Gene3D" id="3.40.50.1000">
    <property type="entry name" value="HAD superfamily/HAD-like"/>
    <property type="match status" value="2"/>
</dbReference>
<dbReference type="InterPro" id="IPR006357">
    <property type="entry name" value="HAD-SF_hydro_IIA"/>
</dbReference>
<dbReference type="GO" id="GO:0005737">
    <property type="term" value="C:cytoplasm"/>
    <property type="evidence" value="ECO:0007669"/>
    <property type="project" value="TreeGrafter"/>
</dbReference>
<dbReference type="EMBL" id="DSXR01000048">
    <property type="protein sequence ID" value="HGS86746.1"/>
    <property type="molecule type" value="Genomic_DNA"/>
</dbReference>
<name>A0A7C4KYE4_9CHLR</name>
<comment type="similarity">
    <text evidence="1">Belongs to the HAD-like hydrolase superfamily.</text>
</comment>
<keyword evidence="5" id="KW-0378">Hydrolase</keyword>
<keyword evidence="4" id="KW-0460">Magnesium</keyword>
<dbReference type="SUPFAM" id="SSF56784">
    <property type="entry name" value="HAD-like"/>
    <property type="match status" value="1"/>
</dbReference>
<evidence type="ECO:0000256" key="1">
    <source>
        <dbReference type="PIRNR" id="PIRNR000915"/>
    </source>
</evidence>
<dbReference type="Pfam" id="PF13242">
    <property type="entry name" value="Hydrolase_like"/>
    <property type="match status" value="1"/>
</dbReference>
<organism evidence="5">
    <name type="scientific">Bellilinea caldifistulae</name>
    <dbReference type="NCBI Taxonomy" id="360411"/>
    <lineage>
        <taxon>Bacteria</taxon>
        <taxon>Bacillati</taxon>
        <taxon>Chloroflexota</taxon>
        <taxon>Anaerolineae</taxon>
        <taxon>Anaerolineales</taxon>
        <taxon>Anaerolineaceae</taxon>
        <taxon>Bellilinea</taxon>
    </lineage>
</organism>
<dbReference type="PANTHER" id="PTHR19288">
    <property type="entry name" value="4-NITROPHENYLPHOSPHATASE-RELATED"/>
    <property type="match status" value="1"/>
</dbReference>
<evidence type="ECO:0000256" key="3">
    <source>
        <dbReference type="PIRSR" id="PIRSR000915-2"/>
    </source>
</evidence>
<reference evidence="5" key="1">
    <citation type="journal article" date="2020" name="mSystems">
        <title>Genome- and Community-Level Interaction Insights into Carbon Utilization and Element Cycling Functions of Hydrothermarchaeota in Hydrothermal Sediment.</title>
        <authorList>
            <person name="Zhou Z."/>
            <person name="Liu Y."/>
            <person name="Xu W."/>
            <person name="Pan J."/>
            <person name="Luo Z.H."/>
            <person name="Li M."/>
        </authorList>
    </citation>
    <scope>NUCLEOTIDE SEQUENCE [LARGE SCALE GENOMIC DNA]</scope>
    <source>
        <strain evidence="5">SpSt-556</strain>
    </source>
</reference>
<feature type="binding site" evidence="4">
    <location>
        <position position="22"/>
    </location>
    <ligand>
        <name>Mg(2+)</name>
        <dbReference type="ChEBI" id="CHEBI:18420"/>
    </ligand>
</feature>
<dbReference type="AlphaFoldDB" id="A0A7C4KYE4"/>
<comment type="caution">
    <text evidence="5">The sequence shown here is derived from an EMBL/GenBank/DDBJ whole genome shotgun (WGS) entry which is preliminary data.</text>
</comment>
<evidence type="ECO:0000256" key="2">
    <source>
        <dbReference type="PIRSR" id="PIRSR000915-1"/>
    </source>
</evidence>
<feature type="active site" description="Proton donor" evidence="2">
    <location>
        <position position="22"/>
    </location>
</feature>
<gene>
    <name evidence="5" type="ORF">ENT17_03930</name>
</gene>